<proteinExistence type="predicted"/>
<evidence type="ECO:0000313" key="2">
    <source>
        <dbReference type="Proteomes" id="UP000001882"/>
    </source>
</evidence>
<name>D1Z187_METPS</name>
<dbReference type="AlphaFoldDB" id="D1Z187"/>
<evidence type="ECO:0000313" key="1">
    <source>
        <dbReference type="EMBL" id="BAI62459.1"/>
    </source>
</evidence>
<gene>
    <name evidence="1" type="ordered locus">MCP_2387</name>
</gene>
<reference evidence="2" key="3">
    <citation type="journal article" date="2011" name="PLoS ONE">
        <title>Genome sequence of a mesophilic hydrogenotrophic methanogen Methanocella paludicola, the first cultivated representative of the order Methanocellales.</title>
        <authorList>
            <person name="Sakai S."/>
            <person name="Takaki Y."/>
            <person name="Shimamura S."/>
            <person name="Sekine M."/>
            <person name="Tajima T."/>
            <person name="Kosugi H."/>
            <person name="Ichikawa N."/>
            <person name="Tasumi E."/>
            <person name="Hiraki A.T."/>
            <person name="Shimizu A."/>
            <person name="Kato Y."/>
            <person name="Nishiko R."/>
            <person name="Mori K."/>
            <person name="Fujita N."/>
            <person name="Imachi H."/>
            <person name="Takai K."/>
        </authorList>
    </citation>
    <scope>NUCLEOTIDE SEQUENCE [LARGE SCALE GENOMIC DNA]</scope>
    <source>
        <strain evidence="2">DSM 17711 / JCM 13418 / NBRC 101707 / SANAE</strain>
    </source>
</reference>
<reference evidence="1 2" key="2">
    <citation type="journal article" date="2008" name="Int. J. Syst. Evol. Microbiol.">
        <title>Methanocella paludicola gen. nov., sp. nov., a methane-producing archaeon, the first isolate of the lineage 'Rice Cluster I', and proposal of the new archaeal order Methanocellales ord. nov.</title>
        <authorList>
            <person name="Sakai S."/>
            <person name="Imachi H."/>
            <person name="Hanada S."/>
            <person name="Ohashi A."/>
            <person name="Harada H."/>
            <person name="Kamagata Y."/>
        </authorList>
    </citation>
    <scope>NUCLEOTIDE SEQUENCE [LARGE SCALE GENOMIC DNA]</scope>
    <source>
        <strain evidence="2">DSM 17711 / JCM 13418 / NBRC 101707 / SANAE</strain>
    </source>
</reference>
<protein>
    <submittedName>
        <fullName evidence="1">Uncharacterized protein</fullName>
    </submittedName>
</protein>
<organism evidence="1 2">
    <name type="scientific">Methanocella paludicola (strain DSM 17711 / JCM 13418 / NBRC 101707 / SANAE)</name>
    <dbReference type="NCBI Taxonomy" id="304371"/>
    <lineage>
        <taxon>Archaea</taxon>
        <taxon>Methanobacteriati</taxon>
        <taxon>Methanobacteriota</taxon>
        <taxon>Stenosarchaea group</taxon>
        <taxon>Methanomicrobia</taxon>
        <taxon>Methanocellales</taxon>
        <taxon>Methanocellaceae</taxon>
        <taxon>Methanocella</taxon>
    </lineage>
</organism>
<dbReference type="STRING" id="304371.MCP_2387"/>
<dbReference type="EMBL" id="AP011532">
    <property type="protein sequence ID" value="BAI62459.1"/>
    <property type="molecule type" value="Genomic_DNA"/>
</dbReference>
<accession>D1Z187</accession>
<dbReference type="KEGG" id="mpd:MCP_2387"/>
<keyword evidence="2" id="KW-1185">Reference proteome</keyword>
<reference evidence="1 2" key="1">
    <citation type="journal article" date="2007" name="Appl. Environ. Microbiol.">
        <title>Isolation of key methanogens for global methane emission from rice paddy fields: a novel isolate affiliated with the clone cluster rice cluster I.</title>
        <authorList>
            <person name="Sakai S."/>
            <person name="Imachi H."/>
            <person name="Sekiguchi Y."/>
            <person name="Ohashi A."/>
            <person name="Harada H."/>
            <person name="Kamagata Y."/>
        </authorList>
    </citation>
    <scope>NUCLEOTIDE SEQUENCE [LARGE SCALE GENOMIC DNA]</scope>
    <source>
        <strain evidence="2">DSM 17711 / JCM 13418 / NBRC 101707 / SANAE</strain>
    </source>
</reference>
<dbReference type="Proteomes" id="UP000001882">
    <property type="component" value="Chromosome"/>
</dbReference>
<sequence length="98" mass="10526">MDGAALGLPKDVAVGIFDFLVDNDKSLDEVIEALALCRKVKELETSEPLVYNALMDMLNKYLGYVSLAVSPASKKGSIVGPAAKTKINKKVSRAKKSK</sequence>
<dbReference type="InParanoid" id="D1Z187"/>